<sequence>METLERPCKRCVALGKPEDCVELYSTRRRGRPKRATEEQQRQLEQLQRELLEHRQYMFAQDQARERGSTTVVLGGPVSTGTFRDIKGEQQYTREESAISVPEREEVSSGVAGQLLEEFRKLSGEVREMRREIAQSLHETQFSLILPLIPTLDKGPSSPRSAVRTSSSSTTSSSSSSPQTSSCPSAPVLDSLYPASLEPYGHSFAATTATSSTPSAAAAAAAAAPDASLQAVTTSSFLSQLATSSAYHSPLPLSTLLSSNVSIYAQQPPTPSAAPLTQQQPTVSTTTPPSRGPSSPVVQRQQFGVPGAPTHAQDNITLYQQDAILPPNPQRYSLDGFGVSPSARNAMLAYLPFLSKYNITSSDVPFVVSDPEKPIVACAMHKRNAGDELRPRINFANTAFCDLSQYSIDELLGYSIRKFILLEDVDTWRDFRKGLLPSFIPLSPILNLRALSRRKDSSLLRINSRIQVFYDEQGFSGYYVLMVDDYEVLGTSPPASETVQLPADELDRQPLPAALPPRRPKHQNPGSW</sequence>
<feature type="region of interest" description="Disordered" evidence="1">
    <location>
        <begin position="267"/>
        <end position="310"/>
    </location>
</feature>
<name>L8HGK0_ACACF</name>
<dbReference type="SUPFAM" id="SSF55785">
    <property type="entry name" value="PYP-like sensor domain (PAS domain)"/>
    <property type="match status" value="1"/>
</dbReference>
<evidence type="ECO:0000256" key="1">
    <source>
        <dbReference type="SAM" id="MobiDB-lite"/>
    </source>
</evidence>
<feature type="compositionally biased region" description="Low complexity" evidence="1">
    <location>
        <begin position="155"/>
        <end position="186"/>
    </location>
</feature>
<feature type="region of interest" description="Disordered" evidence="1">
    <location>
        <begin position="152"/>
        <end position="186"/>
    </location>
</feature>
<dbReference type="Gene3D" id="3.30.450.20">
    <property type="entry name" value="PAS domain"/>
    <property type="match status" value="1"/>
</dbReference>
<dbReference type="GeneID" id="14924842"/>
<dbReference type="Proteomes" id="UP000011083">
    <property type="component" value="Unassembled WGS sequence"/>
</dbReference>
<feature type="region of interest" description="Disordered" evidence="1">
    <location>
        <begin position="493"/>
        <end position="527"/>
    </location>
</feature>
<dbReference type="AlphaFoldDB" id="L8HGK0"/>
<dbReference type="InterPro" id="IPR000014">
    <property type="entry name" value="PAS"/>
</dbReference>
<dbReference type="CDD" id="cd00130">
    <property type="entry name" value="PAS"/>
    <property type="match status" value="1"/>
</dbReference>
<organism evidence="2 3">
    <name type="scientific">Acanthamoeba castellanii (strain ATCC 30010 / Neff)</name>
    <dbReference type="NCBI Taxonomy" id="1257118"/>
    <lineage>
        <taxon>Eukaryota</taxon>
        <taxon>Amoebozoa</taxon>
        <taxon>Discosea</taxon>
        <taxon>Longamoebia</taxon>
        <taxon>Centramoebida</taxon>
        <taxon>Acanthamoebidae</taxon>
        <taxon>Acanthamoeba</taxon>
    </lineage>
</organism>
<dbReference type="VEuPathDB" id="AmoebaDB:ACA1_123370"/>
<dbReference type="InterPro" id="IPR035965">
    <property type="entry name" value="PAS-like_dom_sf"/>
</dbReference>
<dbReference type="EMBL" id="KB007843">
    <property type="protein sequence ID" value="ELR23848.1"/>
    <property type="molecule type" value="Genomic_DNA"/>
</dbReference>
<protein>
    <recommendedName>
        <fullName evidence="4">PAS domain-containing protein</fullName>
    </recommendedName>
</protein>
<evidence type="ECO:0008006" key="4">
    <source>
        <dbReference type="Google" id="ProtNLM"/>
    </source>
</evidence>
<accession>L8HGK0</accession>
<evidence type="ECO:0000313" key="2">
    <source>
        <dbReference type="EMBL" id="ELR23848.1"/>
    </source>
</evidence>
<gene>
    <name evidence="2" type="ORF">ACA1_123370</name>
</gene>
<keyword evidence="3" id="KW-1185">Reference proteome</keyword>
<evidence type="ECO:0000313" key="3">
    <source>
        <dbReference type="Proteomes" id="UP000011083"/>
    </source>
</evidence>
<reference evidence="2 3" key="1">
    <citation type="journal article" date="2013" name="Genome Biol.">
        <title>Genome of Acanthamoeba castellanii highlights extensive lateral gene transfer and early evolution of tyrosine kinase signaling.</title>
        <authorList>
            <person name="Clarke M."/>
            <person name="Lohan A.J."/>
            <person name="Liu B."/>
            <person name="Lagkouvardos I."/>
            <person name="Roy S."/>
            <person name="Zafar N."/>
            <person name="Bertelli C."/>
            <person name="Schilde C."/>
            <person name="Kianianmomeni A."/>
            <person name="Burglin T.R."/>
            <person name="Frech C."/>
            <person name="Turcotte B."/>
            <person name="Kopec K.O."/>
            <person name="Synnott J.M."/>
            <person name="Choo C."/>
            <person name="Paponov I."/>
            <person name="Finkler A."/>
            <person name="Soon Heng Tan C."/>
            <person name="Hutchins A.P."/>
            <person name="Weinmeier T."/>
            <person name="Rattei T."/>
            <person name="Chu J.S."/>
            <person name="Gimenez G."/>
            <person name="Irimia M."/>
            <person name="Rigden D.J."/>
            <person name="Fitzpatrick D.A."/>
            <person name="Lorenzo-Morales J."/>
            <person name="Bateman A."/>
            <person name="Chiu C.H."/>
            <person name="Tang P."/>
            <person name="Hegemann P."/>
            <person name="Fromm H."/>
            <person name="Raoult D."/>
            <person name="Greub G."/>
            <person name="Miranda-Saavedra D."/>
            <person name="Chen N."/>
            <person name="Nash P."/>
            <person name="Ginger M.L."/>
            <person name="Horn M."/>
            <person name="Schaap P."/>
            <person name="Caler L."/>
            <person name="Loftus B."/>
        </authorList>
    </citation>
    <scope>NUCLEOTIDE SEQUENCE [LARGE SCALE GENOMIC DNA]</scope>
    <source>
        <strain evidence="2 3">Neff</strain>
    </source>
</reference>
<dbReference type="KEGG" id="acan:ACA1_123370"/>
<proteinExistence type="predicted"/>
<dbReference type="RefSeq" id="XP_004353376.1">
    <property type="nucleotide sequence ID" value="XM_004353324.1"/>
</dbReference>
<feature type="compositionally biased region" description="Low complexity" evidence="1">
    <location>
        <begin position="276"/>
        <end position="298"/>
    </location>
</feature>